<proteinExistence type="predicted"/>
<accession>A0ACB7P4W8</accession>
<dbReference type="EMBL" id="JAGIZQ010000005">
    <property type="protein sequence ID" value="KAH6628884.1"/>
    <property type="molecule type" value="Genomic_DNA"/>
</dbReference>
<comment type="caution">
    <text evidence="1">The sequence shown here is derived from an EMBL/GenBank/DDBJ whole genome shotgun (WGS) entry which is preliminary data.</text>
</comment>
<evidence type="ECO:0000313" key="2">
    <source>
        <dbReference type="Proteomes" id="UP000724584"/>
    </source>
</evidence>
<sequence>MGCWLCVRSGCLGSASGRLHLVFGKGRGGCCKICRACTGRLIDTDASSAIFENPPFSIPHWVFCRLGRAGPGLAWPGCGCDGAVGL</sequence>
<organism evidence="1 2">
    <name type="scientific">Chaetomium tenue</name>
    <dbReference type="NCBI Taxonomy" id="1854479"/>
    <lineage>
        <taxon>Eukaryota</taxon>
        <taxon>Fungi</taxon>
        <taxon>Dikarya</taxon>
        <taxon>Ascomycota</taxon>
        <taxon>Pezizomycotina</taxon>
        <taxon>Sordariomycetes</taxon>
        <taxon>Sordariomycetidae</taxon>
        <taxon>Sordariales</taxon>
        <taxon>Chaetomiaceae</taxon>
        <taxon>Chaetomium</taxon>
    </lineage>
</organism>
<reference evidence="1 2" key="1">
    <citation type="journal article" date="2021" name="Nat. Commun.">
        <title>Genetic determinants of endophytism in the Arabidopsis root mycobiome.</title>
        <authorList>
            <person name="Mesny F."/>
            <person name="Miyauchi S."/>
            <person name="Thiergart T."/>
            <person name="Pickel B."/>
            <person name="Atanasova L."/>
            <person name="Karlsson M."/>
            <person name="Huettel B."/>
            <person name="Barry K.W."/>
            <person name="Haridas S."/>
            <person name="Chen C."/>
            <person name="Bauer D."/>
            <person name="Andreopoulos W."/>
            <person name="Pangilinan J."/>
            <person name="LaButti K."/>
            <person name="Riley R."/>
            <person name="Lipzen A."/>
            <person name="Clum A."/>
            <person name="Drula E."/>
            <person name="Henrissat B."/>
            <person name="Kohler A."/>
            <person name="Grigoriev I.V."/>
            <person name="Martin F.M."/>
            <person name="Hacquard S."/>
        </authorList>
    </citation>
    <scope>NUCLEOTIDE SEQUENCE [LARGE SCALE GENOMIC DNA]</scope>
    <source>
        <strain evidence="1 2">MPI-SDFR-AT-0079</strain>
    </source>
</reference>
<gene>
    <name evidence="1" type="ORF">F5144DRAFT_327875</name>
</gene>
<protein>
    <submittedName>
        <fullName evidence="1">Uncharacterized protein</fullName>
    </submittedName>
</protein>
<keyword evidence="2" id="KW-1185">Reference proteome</keyword>
<name>A0ACB7P4W8_9PEZI</name>
<dbReference type="Proteomes" id="UP000724584">
    <property type="component" value="Unassembled WGS sequence"/>
</dbReference>
<evidence type="ECO:0000313" key="1">
    <source>
        <dbReference type="EMBL" id="KAH6628884.1"/>
    </source>
</evidence>